<accession>A0ACB0ZYG7</accession>
<dbReference type="EMBL" id="CAVMJV010000050">
    <property type="protein sequence ID" value="CAK5083437.1"/>
    <property type="molecule type" value="Genomic_DNA"/>
</dbReference>
<dbReference type="Proteomes" id="UP001497535">
    <property type="component" value="Unassembled WGS sequence"/>
</dbReference>
<reference evidence="1" key="1">
    <citation type="submission" date="2023-11" db="EMBL/GenBank/DDBJ databases">
        <authorList>
            <person name="Poullet M."/>
        </authorList>
    </citation>
    <scope>NUCLEOTIDE SEQUENCE</scope>
    <source>
        <strain evidence="1">E1834</strain>
    </source>
</reference>
<name>A0ACB0ZYG7_MELEN</name>
<sequence length="72" mass="8382">MAPYKRSAAGAAAGVSFSLVMLGFMFVFTVLPFLVLFGVLLYMYKQYRKMREEKEYVMQLQQNYLLAHKAKF</sequence>
<proteinExistence type="predicted"/>
<keyword evidence="2" id="KW-1185">Reference proteome</keyword>
<evidence type="ECO:0000313" key="2">
    <source>
        <dbReference type="Proteomes" id="UP001497535"/>
    </source>
</evidence>
<organism evidence="1 2">
    <name type="scientific">Meloidogyne enterolobii</name>
    <name type="common">Root-knot nematode worm</name>
    <name type="synonym">Meloidogyne mayaguensis</name>
    <dbReference type="NCBI Taxonomy" id="390850"/>
    <lineage>
        <taxon>Eukaryota</taxon>
        <taxon>Metazoa</taxon>
        <taxon>Ecdysozoa</taxon>
        <taxon>Nematoda</taxon>
        <taxon>Chromadorea</taxon>
        <taxon>Rhabditida</taxon>
        <taxon>Tylenchina</taxon>
        <taxon>Tylenchomorpha</taxon>
        <taxon>Tylenchoidea</taxon>
        <taxon>Meloidogynidae</taxon>
        <taxon>Meloidogyninae</taxon>
        <taxon>Meloidogyne</taxon>
    </lineage>
</organism>
<protein>
    <submittedName>
        <fullName evidence="1">Uncharacterized protein</fullName>
    </submittedName>
</protein>
<gene>
    <name evidence="1" type="ORF">MENTE1834_LOCUS30778</name>
</gene>
<evidence type="ECO:0000313" key="1">
    <source>
        <dbReference type="EMBL" id="CAK5083437.1"/>
    </source>
</evidence>
<comment type="caution">
    <text evidence="1">The sequence shown here is derived from an EMBL/GenBank/DDBJ whole genome shotgun (WGS) entry which is preliminary data.</text>
</comment>